<dbReference type="EMBL" id="JACRVF010000002">
    <property type="protein sequence ID" value="MBC5993167.1"/>
    <property type="molecule type" value="Genomic_DNA"/>
</dbReference>
<dbReference type="RefSeq" id="WP_187067172.1">
    <property type="nucleotide sequence ID" value="NZ_JACRVF010000002.1"/>
</dbReference>
<sequence>MKKYGKSKLGLFLVSSLLLVGCDDNNDQIPVVSETFTVRIENVSTENLINTTRANGAVPLSQGVYAVYESVNPMFTIGIDKKSDAALELMAEDGVTTLLLNQLASMKTIISGLFEAPGGPDNSTALFPGEEATFTFEASPGDELQIITMFMQSNDWFYAFRRNGLDLFDGLEAIDGDVTSELVLYDAGTEDDTAPGTGPDQKLAQDPSVTNQGPRDPLNQIHPAVGSHPEYTIPETASVIKVTITHD</sequence>
<feature type="region of interest" description="Disordered" evidence="1">
    <location>
        <begin position="188"/>
        <end position="230"/>
    </location>
</feature>
<dbReference type="InterPro" id="IPR009465">
    <property type="entry name" value="Spondin_N"/>
</dbReference>
<evidence type="ECO:0000313" key="2">
    <source>
        <dbReference type="EMBL" id="MBC5993167.1"/>
    </source>
</evidence>
<reference evidence="2" key="1">
    <citation type="submission" date="2020-08" db="EMBL/GenBank/DDBJ databases">
        <title>Pontibacter sp. SD6 16S ribosomal RNA gene Genome sequencing and assembly.</title>
        <authorList>
            <person name="Kang M."/>
        </authorList>
    </citation>
    <scope>NUCLEOTIDE SEQUENCE</scope>
    <source>
        <strain evidence="2">SD6</strain>
    </source>
</reference>
<organism evidence="2 3">
    <name type="scientific">Pontibacter cellulosilyticus</name>
    <dbReference type="NCBI Taxonomy" id="1720253"/>
    <lineage>
        <taxon>Bacteria</taxon>
        <taxon>Pseudomonadati</taxon>
        <taxon>Bacteroidota</taxon>
        <taxon>Cytophagia</taxon>
        <taxon>Cytophagales</taxon>
        <taxon>Hymenobacteraceae</taxon>
        <taxon>Pontibacter</taxon>
    </lineage>
</organism>
<dbReference type="AlphaFoldDB" id="A0A923N950"/>
<comment type="caution">
    <text evidence="2">The sequence shown here is derived from an EMBL/GenBank/DDBJ whole genome shotgun (WGS) entry which is preliminary data.</text>
</comment>
<evidence type="ECO:0000313" key="3">
    <source>
        <dbReference type="Proteomes" id="UP000603640"/>
    </source>
</evidence>
<keyword evidence="3" id="KW-1185">Reference proteome</keyword>
<gene>
    <name evidence="2" type="ORF">H8S84_10010</name>
</gene>
<name>A0A923N950_9BACT</name>
<accession>A0A923N950</accession>
<evidence type="ECO:0000256" key="1">
    <source>
        <dbReference type="SAM" id="MobiDB-lite"/>
    </source>
</evidence>
<dbReference type="NCBIfam" id="NF038123">
    <property type="entry name" value="NF038123_dom"/>
    <property type="match status" value="1"/>
</dbReference>
<dbReference type="PROSITE" id="PS51257">
    <property type="entry name" value="PROKAR_LIPOPROTEIN"/>
    <property type="match status" value="1"/>
</dbReference>
<dbReference type="Gene3D" id="2.60.40.2130">
    <property type="entry name" value="F-spondin domain"/>
    <property type="match status" value="1"/>
</dbReference>
<dbReference type="InterPro" id="IPR038678">
    <property type="entry name" value="Spondin_N_sf"/>
</dbReference>
<dbReference type="Proteomes" id="UP000603640">
    <property type="component" value="Unassembled WGS sequence"/>
</dbReference>
<protein>
    <submittedName>
        <fullName evidence="2">Spondin domain-containing protein</fullName>
    </submittedName>
</protein>
<proteinExistence type="predicted"/>